<gene>
    <name evidence="1" type="ORF">H3Z82_03280</name>
</gene>
<comment type="caution">
    <text evidence="1">The sequence shown here is derived from an EMBL/GenBank/DDBJ whole genome shotgun (WGS) entry which is preliminary data.</text>
</comment>
<dbReference type="InterPro" id="IPR036388">
    <property type="entry name" value="WH-like_DNA-bd_sf"/>
</dbReference>
<protein>
    <submittedName>
        <fullName evidence="1">Transcriptional regulator</fullName>
    </submittedName>
</protein>
<evidence type="ECO:0000313" key="2">
    <source>
        <dbReference type="Proteomes" id="UP000541857"/>
    </source>
</evidence>
<proteinExistence type="predicted"/>
<reference evidence="1 2" key="1">
    <citation type="submission" date="2020-07" db="EMBL/GenBank/DDBJ databases">
        <title>Bacterium isolated from marine sediment.</title>
        <authorList>
            <person name="Shang D."/>
        </authorList>
    </citation>
    <scope>NUCLEOTIDE SEQUENCE [LARGE SCALE GENOMIC DNA]</scope>
    <source>
        <strain evidence="1 2">F6074</strain>
    </source>
</reference>
<evidence type="ECO:0000313" key="1">
    <source>
        <dbReference type="EMBL" id="MBA6151743.1"/>
    </source>
</evidence>
<dbReference type="Gene3D" id="1.10.10.10">
    <property type="entry name" value="Winged helix-like DNA-binding domain superfamily/Winged helix DNA-binding domain"/>
    <property type="match status" value="1"/>
</dbReference>
<sequence length="168" mass="19683">MLSKMRNDKEHLVERLGVFMEKQEQLAPVAARILSYIILTGKSGTTFEDLVRDLCASKSTISTHLNHLTDLKRILYFTKTGDRKKYYTINEDSILQSIDALTESWIFQRELHLEIREYKEKTNQLSNDNDSRFNLDFHDNYIEFLDEVTKSVSTLKSKILEKTLNCNQ</sequence>
<dbReference type="EMBL" id="JACGLT010000002">
    <property type="protein sequence ID" value="MBA6151743.1"/>
    <property type="molecule type" value="Genomic_DNA"/>
</dbReference>
<keyword evidence="2" id="KW-1185">Reference proteome</keyword>
<accession>A0A7W2M2Y7</accession>
<dbReference type="AlphaFoldDB" id="A0A7W2M2Y7"/>
<dbReference type="InterPro" id="IPR036390">
    <property type="entry name" value="WH_DNA-bd_sf"/>
</dbReference>
<organism evidence="1 2">
    <name type="scientific">Gelidibacter maritimus</name>
    <dbReference type="NCBI Taxonomy" id="2761487"/>
    <lineage>
        <taxon>Bacteria</taxon>
        <taxon>Pseudomonadati</taxon>
        <taxon>Bacteroidota</taxon>
        <taxon>Flavobacteriia</taxon>
        <taxon>Flavobacteriales</taxon>
        <taxon>Flavobacteriaceae</taxon>
        <taxon>Gelidibacter</taxon>
    </lineage>
</organism>
<name>A0A7W2M2Y7_9FLAO</name>
<dbReference type="Proteomes" id="UP000541857">
    <property type="component" value="Unassembled WGS sequence"/>
</dbReference>
<dbReference type="SUPFAM" id="SSF46785">
    <property type="entry name" value="Winged helix' DNA-binding domain"/>
    <property type="match status" value="1"/>
</dbReference>